<feature type="region of interest" description="Disordered" evidence="1">
    <location>
        <begin position="67"/>
        <end position="195"/>
    </location>
</feature>
<evidence type="ECO:0000256" key="1">
    <source>
        <dbReference type="SAM" id="MobiDB-lite"/>
    </source>
</evidence>
<protein>
    <recommendedName>
        <fullName evidence="4">Protein kinase domain-containing protein</fullName>
    </recommendedName>
</protein>
<dbReference type="InParanoid" id="A0A0G4GVX7"/>
<evidence type="ECO:0000313" key="2">
    <source>
        <dbReference type="EMBL" id="CEM35121.1"/>
    </source>
</evidence>
<dbReference type="Proteomes" id="UP000041254">
    <property type="component" value="Unassembled WGS sequence"/>
</dbReference>
<feature type="compositionally biased region" description="Polar residues" evidence="1">
    <location>
        <begin position="770"/>
        <end position="801"/>
    </location>
</feature>
<gene>
    <name evidence="2" type="ORF">Vbra_23032</name>
</gene>
<feature type="non-terminal residue" evidence="2">
    <location>
        <position position="1"/>
    </location>
</feature>
<dbReference type="InterPro" id="IPR011009">
    <property type="entry name" value="Kinase-like_dom_sf"/>
</dbReference>
<dbReference type="EMBL" id="CDMY01000841">
    <property type="protein sequence ID" value="CEM35121.1"/>
    <property type="molecule type" value="Genomic_DNA"/>
</dbReference>
<dbReference type="AlphaFoldDB" id="A0A0G4GVX7"/>
<feature type="compositionally biased region" description="Low complexity" evidence="1">
    <location>
        <begin position="435"/>
        <end position="455"/>
    </location>
</feature>
<feature type="compositionally biased region" description="Polar residues" evidence="1">
    <location>
        <begin position="687"/>
        <end position="701"/>
    </location>
</feature>
<proteinExistence type="predicted"/>
<dbReference type="VEuPathDB" id="CryptoDB:Vbra_23032"/>
<reference evidence="2 3" key="1">
    <citation type="submission" date="2014-11" db="EMBL/GenBank/DDBJ databases">
        <authorList>
            <person name="Zhu J."/>
            <person name="Qi W."/>
            <person name="Song R."/>
        </authorList>
    </citation>
    <scope>NUCLEOTIDE SEQUENCE [LARGE SCALE GENOMIC DNA]</scope>
</reference>
<name>A0A0G4GVX7_VITBC</name>
<evidence type="ECO:0008006" key="4">
    <source>
        <dbReference type="Google" id="ProtNLM"/>
    </source>
</evidence>
<sequence>FICPRVRQGVKFEDAVVQRFPAATDLVSRLLTYYPNDRLSSAQEALDHPWFGPSFLGRPYPLTMPTMSPHQAMSQPAAPGQQQGSANSPSHMHNPTGGPLLPMPPMTPTGSSPVHNPFAHVSPNASPSPLTPRAQSLELPHDGHPVHPHRQPALTVEVGNHASNQSQGSSPTPQPSPTHQQQRHNTSGSDSAEGLISPNAISRLDQAIRHTVDVDLGGEGLVSMGLVGMGHEGGDDGRAMDMDGADGRSFTDAHSNLGAGTAEFMSAVPSHSTGPADVTNFNSAPHIWGQQARGLVSPTLGHGSMTVGSSGSAPFGSSHVATLPLPPAPQPLSPGITQLGPHIQGNGSGGILSAWEDSRPQTITALQMTGAAGQQQQDSFALPPSSLSLMDEGQGASGAGRGQGQDASSGSTGTGGAKLVPIGRSRQAGGGGAGPQANPNQDALAGGQGQDAGDASQHRHSHQVVDTTDHPASPDGSSRFFPLGPHPPVAPLEEPVVFEEEMEFSPDHTHPPRTHQDDATMTNAQQHQPQQHQGGCDRLFGLQQMFGLMTGGAERTAPPPHNTGPITAAMRGWGIGIDGMGFAMQAGDTREIERGAGGWGGDRRRSATSDEAPAHGGGRSGGQARQSPWLSLCGVPRPNQNHPFEELHEYNPSAGPSASYIQQHLQQHHQQHQHQQQSTILLPPFLNNDTNTDHPSPSLNAPATFHHGGPSSSPNSPPHPTPAYAEDKTNRHPSAPVTPPGRSGRRGGLGPIGFSFPRWTAGRTTPPPAQSVSTQDGQSPNSQHTSGPTSSAQPRGATTQGQRDRRQ</sequence>
<organism evidence="2 3">
    <name type="scientific">Vitrella brassicaformis (strain CCMP3155)</name>
    <dbReference type="NCBI Taxonomy" id="1169540"/>
    <lineage>
        <taxon>Eukaryota</taxon>
        <taxon>Sar</taxon>
        <taxon>Alveolata</taxon>
        <taxon>Colpodellida</taxon>
        <taxon>Vitrellaceae</taxon>
        <taxon>Vitrella</taxon>
    </lineage>
</organism>
<evidence type="ECO:0000313" key="3">
    <source>
        <dbReference type="Proteomes" id="UP000041254"/>
    </source>
</evidence>
<feature type="compositionally biased region" description="Polar residues" evidence="1">
    <location>
        <begin position="368"/>
        <end position="379"/>
    </location>
</feature>
<feature type="region of interest" description="Disordered" evidence="1">
    <location>
        <begin position="592"/>
        <end position="807"/>
    </location>
</feature>
<dbReference type="SUPFAM" id="SSF56112">
    <property type="entry name" value="Protein kinase-like (PK-like)"/>
    <property type="match status" value="1"/>
</dbReference>
<feature type="region of interest" description="Disordered" evidence="1">
    <location>
        <begin position="368"/>
        <end position="487"/>
    </location>
</feature>
<accession>A0A0G4GVX7</accession>
<keyword evidence="3" id="KW-1185">Reference proteome</keyword>
<feature type="compositionally biased region" description="Low complexity" evidence="1">
    <location>
        <begin position="71"/>
        <end position="86"/>
    </location>
</feature>